<organism evidence="1 2">
    <name type="scientific">Colletotrichum gloeosporioides</name>
    <name type="common">Anthracnose fungus</name>
    <name type="synonym">Glomerella cingulata</name>
    <dbReference type="NCBI Taxonomy" id="474922"/>
    <lineage>
        <taxon>Eukaryota</taxon>
        <taxon>Fungi</taxon>
        <taxon>Dikarya</taxon>
        <taxon>Ascomycota</taxon>
        <taxon>Pezizomycotina</taxon>
        <taxon>Sordariomycetes</taxon>
        <taxon>Hypocreomycetidae</taxon>
        <taxon>Glomerellales</taxon>
        <taxon>Glomerellaceae</taxon>
        <taxon>Colletotrichum</taxon>
        <taxon>Colletotrichum gloeosporioides species complex</taxon>
    </lineage>
</organism>
<sequence length="162" mass="18404">MCSFGTVDMVEPFLKCGIDVNETEVLDGKTYIRHAARKGNLEILLRQLNHESHNALYAAIGWEAHLPPVIAPLLEYSLELVDAIKNRKPYLKQLLDASLALKCEPAMWFRYYTIGTGNHQLGASTPTGENSKFDIHAYSAPGRERCQPRYRPEIVRLYRQST</sequence>
<evidence type="ECO:0008006" key="3">
    <source>
        <dbReference type="Google" id="ProtNLM"/>
    </source>
</evidence>
<proteinExistence type="predicted"/>
<keyword evidence="2" id="KW-1185">Reference proteome</keyword>
<dbReference type="GeneID" id="69016647"/>
<dbReference type="Proteomes" id="UP000613401">
    <property type="component" value="Unassembled WGS sequence"/>
</dbReference>
<comment type="caution">
    <text evidence="1">The sequence shown here is derived from an EMBL/GenBank/DDBJ whole genome shotgun (WGS) entry which is preliminary data.</text>
</comment>
<dbReference type="InterPro" id="IPR036770">
    <property type="entry name" value="Ankyrin_rpt-contain_sf"/>
</dbReference>
<dbReference type="EMBL" id="WVTB01000072">
    <property type="protein sequence ID" value="KAF3800843.1"/>
    <property type="molecule type" value="Genomic_DNA"/>
</dbReference>
<protein>
    <recommendedName>
        <fullName evidence="3">Ankyrin repeat protein</fullName>
    </recommendedName>
</protein>
<evidence type="ECO:0000313" key="2">
    <source>
        <dbReference type="Proteomes" id="UP000613401"/>
    </source>
</evidence>
<reference evidence="1" key="1">
    <citation type="journal article" date="2020" name="Phytopathology">
        <title>Genome sequence and comparative analysis of Colletotrichum gloeosporioides isolated from Liriodendron leaves.</title>
        <authorList>
            <person name="Fu F.F."/>
            <person name="Hao Z."/>
            <person name="Wang P."/>
            <person name="Lu Y."/>
            <person name="Xue L.J."/>
            <person name="Wei G."/>
            <person name="Tian Y."/>
            <person name="Baishi H."/>
            <person name="Xu H."/>
            <person name="Shi J."/>
            <person name="Cheng T."/>
            <person name="Wang G."/>
            <person name="Yi Y."/>
            <person name="Chen J."/>
        </authorList>
    </citation>
    <scope>NUCLEOTIDE SEQUENCE</scope>
    <source>
        <strain evidence="1">Lc1</strain>
    </source>
</reference>
<dbReference type="AlphaFoldDB" id="A0A8H4CBQ9"/>
<reference evidence="1" key="2">
    <citation type="submission" date="2020-03" db="EMBL/GenBank/DDBJ databases">
        <authorList>
            <person name="Fu F.-F."/>
            <person name="Chen J."/>
        </authorList>
    </citation>
    <scope>NUCLEOTIDE SEQUENCE</scope>
    <source>
        <strain evidence="1">Lc1</strain>
    </source>
</reference>
<name>A0A8H4CBQ9_COLGL</name>
<dbReference type="RefSeq" id="XP_045260002.1">
    <property type="nucleotide sequence ID" value="XM_045409460.1"/>
</dbReference>
<gene>
    <name evidence="1" type="ORF">GCG54_00009514</name>
</gene>
<evidence type="ECO:0000313" key="1">
    <source>
        <dbReference type="EMBL" id="KAF3800843.1"/>
    </source>
</evidence>
<accession>A0A8H4CBQ9</accession>
<dbReference type="SUPFAM" id="SSF48403">
    <property type="entry name" value="Ankyrin repeat"/>
    <property type="match status" value="1"/>
</dbReference>